<gene>
    <name evidence="1" type="ORF">OCV51_09415</name>
</gene>
<dbReference type="SUPFAM" id="SSF81301">
    <property type="entry name" value="Nucleotidyltransferase"/>
    <property type="match status" value="1"/>
</dbReference>
<proteinExistence type="predicted"/>
<name>A0ABT2TDE6_9FIRM</name>
<dbReference type="Proteomes" id="UP001652394">
    <property type="component" value="Unassembled WGS sequence"/>
</dbReference>
<keyword evidence="2" id="KW-1185">Reference proteome</keyword>
<protein>
    <submittedName>
        <fullName evidence="1">GrpB family protein</fullName>
    </submittedName>
</protein>
<evidence type="ECO:0000313" key="1">
    <source>
        <dbReference type="EMBL" id="MCU6747867.1"/>
    </source>
</evidence>
<dbReference type="InterPro" id="IPR007344">
    <property type="entry name" value="GrpB/CoaE"/>
</dbReference>
<accession>A0ABT2TDE6</accession>
<dbReference type="PANTHER" id="PTHR34822:SF1">
    <property type="entry name" value="GRPB FAMILY PROTEIN"/>
    <property type="match status" value="1"/>
</dbReference>
<dbReference type="Pfam" id="PF04229">
    <property type="entry name" value="GrpB"/>
    <property type="match status" value="1"/>
</dbReference>
<dbReference type="EMBL" id="JAOQJX010000013">
    <property type="protein sequence ID" value="MCU6747867.1"/>
    <property type="molecule type" value="Genomic_DNA"/>
</dbReference>
<comment type="caution">
    <text evidence="1">The sequence shown here is derived from an EMBL/GenBank/DDBJ whole genome shotgun (WGS) entry which is preliminary data.</text>
</comment>
<dbReference type="PANTHER" id="PTHR34822">
    <property type="entry name" value="GRPB DOMAIN PROTEIN (AFU_ORTHOLOGUE AFUA_1G01530)"/>
    <property type="match status" value="1"/>
</dbReference>
<sequence length="193" mass="22927">MTLTELWQLFPIILKEYDPAYPRWYAEEKCRLEQIFSSESLCRISHIGSTSVPGLLAKPTIDILAELSSISDISRWKAQLTEQGWICMSQEKTPEYKLVFNKGYTKTGFAKKVFHLHVRMYGDWDELYFRDYLREYTKKAEEYAALKRKLKEKYEYNRNAYTEGKTEFIKRSTKEARKLYGDRYGKGGNICRY</sequence>
<organism evidence="1 2">
    <name type="scientific">Faecalicatena acetigenes</name>
    <dbReference type="NCBI Taxonomy" id="2981790"/>
    <lineage>
        <taxon>Bacteria</taxon>
        <taxon>Bacillati</taxon>
        <taxon>Bacillota</taxon>
        <taxon>Clostridia</taxon>
        <taxon>Lachnospirales</taxon>
        <taxon>Lachnospiraceae</taxon>
        <taxon>Faecalicatena</taxon>
    </lineage>
</organism>
<dbReference type="InterPro" id="IPR043519">
    <property type="entry name" value="NT_sf"/>
</dbReference>
<dbReference type="Gene3D" id="3.30.460.10">
    <property type="entry name" value="Beta Polymerase, domain 2"/>
    <property type="match status" value="1"/>
</dbReference>
<reference evidence="1 2" key="1">
    <citation type="journal article" date="2021" name="ISME Commun">
        <title>Automated analysis of genomic sequences facilitates high-throughput and comprehensive description of bacteria.</title>
        <authorList>
            <person name="Hitch T.C.A."/>
        </authorList>
    </citation>
    <scope>NUCLEOTIDE SEQUENCE [LARGE SCALE GENOMIC DNA]</scope>
    <source>
        <strain evidence="1 2">H2_18</strain>
    </source>
</reference>
<evidence type="ECO:0000313" key="2">
    <source>
        <dbReference type="Proteomes" id="UP001652394"/>
    </source>
</evidence>